<dbReference type="Gene3D" id="3.40.190.10">
    <property type="entry name" value="Periplasmic binding protein-like II"/>
    <property type="match status" value="2"/>
</dbReference>
<evidence type="ECO:0000256" key="4">
    <source>
        <dbReference type="SAM" id="SignalP"/>
    </source>
</evidence>
<protein>
    <submittedName>
        <fullName evidence="5">Carbohydrate ABC transporter substrate-binding protein (CUT1 family)</fullName>
    </submittedName>
</protein>
<dbReference type="Pfam" id="PF01547">
    <property type="entry name" value="SBP_bac_1"/>
    <property type="match status" value="1"/>
</dbReference>
<dbReference type="Proteomes" id="UP000282454">
    <property type="component" value="Unassembled WGS sequence"/>
</dbReference>
<dbReference type="CDD" id="cd14750">
    <property type="entry name" value="PBP2_TMBP"/>
    <property type="match status" value="1"/>
</dbReference>
<dbReference type="InterPro" id="IPR006059">
    <property type="entry name" value="SBP"/>
</dbReference>
<comment type="similarity">
    <text evidence="1">Belongs to the bacterial solute-binding protein 1 family.</text>
</comment>
<dbReference type="PANTHER" id="PTHR43649">
    <property type="entry name" value="ARABINOSE-BINDING PROTEIN-RELATED"/>
    <property type="match status" value="1"/>
</dbReference>
<sequence length="429" mass="45729">MILSRRMALVTATAAALVIGASACGSDAGSQAPPGQAALDGVGPITLVTGKDTSGNLQNQVDEWNSAHPEQKVTVIELPEDADAQRQQMVQNARTQSDAYGVLNLDVVWTAEFAANQWVVPLPEADFPLGDLLPATVETGKYFKRLYAVPITSDGGLLYYRKDLLDAAGLTPPATWAELEQACAKVLPTSPGTSCYAGQFEKYEGLTVNFSEAVNSAGGTVIGDDGRPTLNTDAARAGLQFLVDGVKSGEIPQKARTFKEEEGRRAFQSGELLFHRQWPYQYAKASATDGSSAVAGKFAVAPLPGADGPGASSLGGHNYAVSAYTKNKKTAVDFIKYSVSEEQQRKNLEKTSQAPTWAGLYDQSDLVAKFPYLTVLKKSIENAVKRPAVVKYQEVSRAIQEAAYGAMSGATPPEDALKALQDKLESLTQ</sequence>
<organism evidence="5 6">
    <name type="scientific">Actinokineospora cianjurensis</name>
    <dbReference type="NCBI Taxonomy" id="585224"/>
    <lineage>
        <taxon>Bacteria</taxon>
        <taxon>Bacillati</taxon>
        <taxon>Actinomycetota</taxon>
        <taxon>Actinomycetes</taxon>
        <taxon>Pseudonocardiales</taxon>
        <taxon>Pseudonocardiaceae</taxon>
        <taxon>Actinokineospora</taxon>
    </lineage>
</organism>
<feature type="signal peptide" evidence="4">
    <location>
        <begin position="1"/>
        <end position="23"/>
    </location>
</feature>
<dbReference type="EMBL" id="RCDD01000010">
    <property type="protein sequence ID" value="RLK53777.1"/>
    <property type="molecule type" value="Genomic_DNA"/>
</dbReference>
<reference evidence="5 6" key="1">
    <citation type="submission" date="2018-10" db="EMBL/GenBank/DDBJ databases">
        <title>Genomic Encyclopedia of Archaeal and Bacterial Type Strains, Phase II (KMG-II): from individual species to whole genera.</title>
        <authorList>
            <person name="Goeker M."/>
        </authorList>
    </citation>
    <scope>NUCLEOTIDE SEQUENCE [LARGE SCALE GENOMIC DNA]</scope>
    <source>
        <strain evidence="5 6">DSM 45657</strain>
    </source>
</reference>
<evidence type="ECO:0000313" key="6">
    <source>
        <dbReference type="Proteomes" id="UP000282454"/>
    </source>
</evidence>
<evidence type="ECO:0000256" key="2">
    <source>
        <dbReference type="ARBA" id="ARBA00022448"/>
    </source>
</evidence>
<keyword evidence="6" id="KW-1185">Reference proteome</keyword>
<evidence type="ECO:0000256" key="3">
    <source>
        <dbReference type="ARBA" id="ARBA00022729"/>
    </source>
</evidence>
<evidence type="ECO:0000256" key="1">
    <source>
        <dbReference type="ARBA" id="ARBA00008520"/>
    </source>
</evidence>
<dbReference type="PANTHER" id="PTHR43649:SF34">
    <property type="entry name" value="ABC TRANSPORTER PERIPLASMIC-BINDING PROTEIN YCJN-RELATED"/>
    <property type="match status" value="1"/>
</dbReference>
<name>A0A421AWA7_9PSEU</name>
<gene>
    <name evidence="5" type="ORF">CLV68_6441</name>
</gene>
<dbReference type="SUPFAM" id="SSF53850">
    <property type="entry name" value="Periplasmic binding protein-like II"/>
    <property type="match status" value="1"/>
</dbReference>
<accession>A0A421AWA7</accession>
<comment type="caution">
    <text evidence="5">The sequence shown here is derived from an EMBL/GenBank/DDBJ whole genome shotgun (WGS) entry which is preliminary data.</text>
</comment>
<keyword evidence="2" id="KW-0813">Transport</keyword>
<proteinExistence type="inferred from homology"/>
<keyword evidence="3 4" id="KW-0732">Signal</keyword>
<dbReference type="InterPro" id="IPR050490">
    <property type="entry name" value="Bact_solute-bd_prot1"/>
</dbReference>
<dbReference type="InterPro" id="IPR006311">
    <property type="entry name" value="TAT_signal"/>
</dbReference>
<dbReference type="PROSITE" id="PS51318">
    <property type="entry name" value="TAT"/>
    <property type="match status" value="1"/>
</dbReference>
<feature type="chain" id="PRO_5019491912" evidence="4">
    <location>
        <begin position="24"/>
        <end position="429"/>
    </location>
</feature>
<dbReference type="RefSeq" id="WP_246010227.1">
    <property type="nucleotide sequence ID" value="NZ_RCDD01000010.1"/>
</dbReference>
<dbReference type="PROSITE" id="PS51257">
    <property type="entry name" value="PROKAR_LIPOPROTEIN"/>
    <property type="match status" value="1"/>
</dbReference>
<evidence type="ECO:0000313" key="5">
    <source>
        <dbReference type="EMBL" id="RLK53777.1"/>
    </source>
</evidence>
<dbReference type="AlphaFoldDB" id="A0A421AWA7"/>